<keyword evidence="2" id="KW-0723">Serine/threonine-protein kinase</keyword>
<dbReference type="GO" id="GO:0004674">
    <property type="term" value="F:protein serine/threonine kinase activity"/>
    <property type="evidence" value="ECO:0007669"/>
    <property type="project" value="UniProtKB-EC"/>
</dbReference>
<reference evidence="11" key="1">
    <citation type="journal article" date="2019" name="Int. J. Syst. Evol. Microbiol.">
        <title>The Global Catalogue of Microorganisms (GCM) 10K type strain sequencing project: providing services to taxonomists for standard genome sequencing and annotation.</title>
        <authorList>
            <consortium name="The Broad Institute Genomics Platform"/>
            <consortium name="The Broad Institute Genome Sequencing Center for Infectious Disease"/>
            <person name="Wu L."/>
            <person name="Ma J."/>
        </authorList>
    </citation>
    <scope>NUCLEOTIDE SEQUENCE [LARGE SCALE GENOMIC DNA]</scope>
    <source>
        <strain evidence="11">JCM 4147</strain>
    </source>
</reference>
<comment type="caution">
    <text evidence="10">The sequence shown here is derived from an EMBL/GenBank/DDBJ whole genome shotgun (WGS) entry which is preliminary data.</text>
</comment>
<evidence type="ECO:0000259" key="9">
    <source>
        <dbReference type="PROSITE" id="PS50011"/>
    </source>
</evidence>
<dbReference type="EMBL" id="JBHSPU010000020">
    <property type="protein sequence ID" value="MFC5916567.1"/>
    <property type="molecule type" value="Genomic_DNA"/>
</dbReference>
<dbReference type="SUPFAM" id="SSF56112">
    <property type="entry name" value="Protein kinase-like (PK-like)"/>
    <property type="match status" value="1"/>
</dbReference>
<dbReference type="Pfam" id="PF00069">
    <property type="entry name" value="Pkinase"/>
    <property type="match status" value="1"/>
</dbReference>
<feature type="compositionally biased region" description="Pro residues" evidence="8">
    <location>
        <begin position="316"/>
        <end position="332"/>
    </location>
</feature>
<name>A0ABW1GSQ6_9ACTN</name>
<dbReference type="InterPro" id="IPR008271">
    <property type="entry name" value="Ser/Thr_kinase_AS"/>
</dbReference>
<dbReference type="Gene3D" id="3.30.200.20">
    <property type="entry name" value="Phosphorylase Kinase, domain 1"/>
    <property type="match status" value="1"/>
</dbReference>
<dbReference type="InterPro" id="IPR011009">
    <property type="entry name" value="Kinase-like_dom_sf"/>
</dbReference>
<feature type="region of interest" description="Disordered" evidence="8">
    <location>
        <begin position="373"/>
        <end position="419"/>
    </location>
</feature>
<evidence type="ECO:0000256" key="6">
    <source>
        <dbReference type="ARBA" id="ARBA00022840"/>
    </source>
</evidence>
<protein>
    <recommendedName>
        <fullName evidence="1">non-specific serine/threonine protein kinase</fullName>
        <ecNumber evidence="1">2.7.11.1</ecNumber>
    </recommendedName>
</protein>
<feature type="compositionally biased region" description="Basic and acidic residues" evidence="8">
    <location>
        <begin position="398"/>
        <end position="417"/>
    </location>
</feature>
<evidence type="ECO:0000313" key="10">
    <source>
        <dbReference type="EMBL" id="MFC5916567.1"/>
    </source>
</evidence>
<keyword evidence="4 7" id="KW-0547">Nucleotide-binding</keyword>
<dbReference type="CDD" id="cd14014">
    <property type="entry name" value="STKc_PknB_like"/>
    <property type="match status" value="1"/>
</dbReference>
<sequence>MDRSQGTDAGLVLAGRYRLGEVLGRGGMGKVWRAHDEVLHRTVAVKELTAGLYVAEADRIVLHARTQKEARAAARITHPGVVTVHDVIEYDNRPWIVMQYVDGPSLADAAKESGEIEPREAARIGLHVLSALRAAHGAGVLHRDVKPGNVLLAKDGQVLLTDFGIAAIEGDSTITRTGELVGSIDYLAPERVRGGDPGPASDLWSLGATLYTAVEGRSPFRRTSPISTMQAVVAEEPPPPVRAGPLTAVITALLRKEPDERPSAAETERMLLDAMEGRAPVAAQAFVPTQRVPDEVLRSLGTDGTPVPGTTQLPHPTEPAPAPSPAAAPAPAPAARRSRWRTVVLVIAAAALVGGGAGVAAMKYGDWTGGTAAGGETARHTNTAPEKPSTPPSVKPESSAKDKPVKDVPDGWHRVNDPEGFSLVVPDGWERRADGNQVDYTPDDGVHYIRISIDPDPDFDNPYMHTLSLEKQLAERLPGYQRKTLHSNTYRDRPGSLWEFTWTETKNHPGPRHAIDQMYFGEESGPEYALYMTGPADDWDTTRSQFDTMLRGWRAPDSSG</sequence>
<dbReference type="PANTHER" id="PTHR43289:SF6">
    <property type="entry name" value="SERINE_THREONINE-PROTEIN KINASE NEKL-3"/>
    <property type="match status" value="1"/>
</dbReference>
<organism evidence="10 11">
    <name type="scientific">Streptomyces pulveraceus</name>
    <dbReference type="NCBI Taxonomy" id="68258"/>
    <lineage>
        <taxon>Bacteria</taxon>
        <taxon>Bacillati</taxon>
        <taxon>Actinomycetota</taxon>
        <taxon>Actinomycetes</taxon>
        <taxon>Kitasatosporales</taxon>
        <taxon>Streptomycetaceae</taxon>
        <taxon>Streptomyces</taxon>
    </lineage>
</organism>
<dbReference type="PROSITE" id="PS00108">
    <property type="entry name" value="PROTEIN_KINASE_ST"/>
    <property type="match status" value="1"/>
</dbReference>
<evidence type="ECO:0000256" key="7">
    <source>
        <dbReference type="PROSITE-ProRule" id="PRU10141"/>
    </source>
</evidence>
<keyword evidence="3 10" id="KW-0808">Transferase</keyword>
<evidence type="ECO:0000256" key="4">
    <source>
        <dbReference type="ARBA" id="ARBA00022741"/>
    </source>
</evidence>
<keyword evidence="11" id="KW-1185">Reference proteome</keyword>
<dbReference type="PROSITE" id="PS50011">
    <property type="entry name" value="PROTEIN_KINASE_DOM"/>
    <property type="match status" value="1"/>
</dbReference>
<dbReference type="SMART" id="SM00220">
    <property type="entry name" value="S_TKc"/>
    <property type="match status" value="1"/>
</dbReference>
<evidence type="ECO:0000256" key="3">
    <source>
        <dbReference type="ARBA" id="ARBA00022679"/>
    </source>
</evidence>
<evidence type="ECO:0000256" key="8">
    <source>
        <dbReference type="SAM" id="MobiDB-lite"/>
    </source>
</evidence>
<keyword evidence="6 7" id="KW-0067">ATP-binding</keyword>
<keyword evidence="5 10" id="KW-0418">Kinase</keyword>
<gene>
    <name evidence="10" type="ORF">ACFP1B_24550</name>
</gene>
<accession>A0ABW1GSQ6</accession>
<feature type="region of interest" description="Disordered" evidence="8">
    <location>
        <begin position="298"/>
        <end position="334"/>
    </location>
</feature>
<dbReference type="InterPro" id="IPR000719">
    <property type="entry name" value="Prot_kinase_dom"/>
</dbReference>
<feature type="binding site" evidence="7">
    <location>
        <position position="46"/>
    </location>
    <ligand>
        <name>ATP</name>
        <dbReference type="ChEBI" id="CHEBI:30616"/>
    </ligand>
</feature>
<dbReference type="EC" id="2.7.11.1" evidence="1"/>
<evidence type="ECO:0000256" key="5">
    <source>
        <dbReference type="ARBA" id="ARBA00022777"/>
    </source>
</evidence>
<proteinExistence type="predicted"/>
<dbReference type="InterPro" id="IPR017441">
    <property type="entry name" value="Protein_kinase_ATP_BS"/>
</dbReference>
<dbReference type="Gene3D" id="1.10.510.10">
    <property type="entry name" value="Transferase(Phosphotransferase) domain 1"/>
    <property type="match status" value="1"/>
</dbReference>
<evidence type="ECO:0000313" key="11">
    <source>
        <dbReference type="Proteomes" id="UP001596200"/>
    </source>
</evidence>
<evidence type="ECO:0000256" key="2">
    <source>
        <dbReference type="ARBA" id="ARBA00022527"/>
    </source>
</evidence>
<dbReference type="PANTHER" id="PTHR43289">
    <property type="entry name" value="MITOGEN-ACTIVATED PROTEIN KINASE KINASE KINASE 20-RELATED"/>
    <property type="match status" value="1"/>
</dbReference>
<feature type="domain" description="Protein kinase" evidence="9">
    <location>
        <begin position="17"/>
        <end position="272"/>
    </location>
</feature>
<evidence type="ECO:0000256" key="1">
    <source>
        <dbReference type="ARBA" id="ARBA00012513"/>
    </source>
</evidence>
<dbReference type="PROSITE" id="PS00107">
    <property type="entry name" value="PROTEIN_KINASE_ATP"/>
    <property type="match status" value="1"/>
</dbReference>
<dbReference type="Proteomes" id="UP001596200">
    <property type="component" value="Unassembled WGS sequence"/>
</dbReference>
<dbReference type="RefSeq" id="WP_344506578.1">
    <property type="nucleotide sequence ID" value="NZ_BAAATU010000001.1"/>
</dbReference>